<evidence type="ECO:0000313" key="2">
    <source>
        <dbReference type="Proteomes" id="UP000616114"/>
    </source>
</evidence>
<protein>
    <submittedName>
        <fullName evidence="1">Peroxiredoxin</fullName>
    </submittedName>
</protein>
<keyword evidence="2" id="KW-1185">Reference proteome</keyword>
<dbReference type="NCBIfam" id="TIGR03562">
    <property type="entry name" value="osmo_induc_OsmC"/>
    <property type="match status" value="1"/>
</dbReference>
<dbReference type="GO" id="GO:0006979">
    <property type="term" value="P:response to oxidative stress"/>
    <property type="evidence" value="ECO:0007669"/>
    <property type="project" value="InterPro"/>
</dbReference>
<name>A0A8J2TYZ1_9MICO</name>
<dbReference type="InterPro" id="IPR003718">
    <property type="entry name" value="OsmC/Ohr_fam"/>
</dbReference>
<reference evidence="1" key="1">
    <citation type="journal article" date="2014" name="Int. J. Syst. Evol. Microbiol.">
        <title>Complete genome sequence of Corynebacterium casei LMG S-19264T (=DSM 44701T), isolated from a smear-ripened cheese.</title>
        <authorList>
            <consortium name="US DOE Joint Genome Institute (JGI-PGF)"/>
            <person name="Walter F."/>
            <person name="Albersmeier A."/>
            <person name="Kalinowski J."/>
            <person name="Ruckert C."/>
        </authorList>
    </citation>
    <scope>NUCLEOTIDE SEQUENCE</scope>
    <source>
        <strain evidence="1">CGMCC 1.12785</strain>
    </source>
</reference>
<accession>A0A8J2TYZ1</accession>
<dbReference type="Proteomes" id="UP000616114">
    <property type="component" value="Unassembled WGS sequence"/>
</dbReference>
<dbReference type="InterPro" id="IPR052707">
    <property type="entry name" value="OsmC_Ohr_Peroxiredoxin"/>
</dbReference>
<comment type="caution">
    <text evidence="1">The sequence shown here is derived from an EMBL/GenBank/DDBJ whole genome shotgun (WGS) entry which is preliminary data.</text>
</comment>
<dbReference type="SUPFAM" id="SSF82784">
    <property type="entry name" value="OsmC-like"/>
    <property type="match status" value="1"/>
</dbReference>
<dbReference type="GO" id="GO:0004601">
    <property type="term" value="F:peroxidase activity"/>
    <property type="evidence" value="ECO:0007669"/>
    <property type="project" value="InterPro"/>
</dbReference>
<dbReference type="InterPro" id="IPR019904">
    <property type="entry name" value="Peroxiredoxin_OsmC"/>
</dbReference>
<dbReference type="RefSeq" id="WP_188550884.1">
    <property type="nucleotide sequence ID" value="NZ_BMFY01000008.1"/>
</dbReference>
<dbReference type="InterPro" id="IPR015946">
    <property type="entry name" value="KH_dom-like_a/b"/>
</dbReference>
<organism evidence="1 2">
    <name type="scientific">Sediminivirga luteola</name>
    <dbReference type="NCBI Taxonomy" id="1774748"/>
    <lineage>
        <taxon>Bacteria</taxon>
        <taxon>Bacillati</taxon>
        <taxon>Actinomycetota</taxon>
        <taxon>Actinomycetes</taxon>
        <taxon>Micrococcales</taxon>
        <taxon>Brevibacteriaceae</taxon>
        <taxon>Sediminivirga</taxon>
    </lineage>
</organism>
<proteinExistence type="predicted"/>
<dbReference type="InterPro" id="IPR036102">
    <property type="entry name" value="OsmC/Ohrsf"/>
</dbReference>
<sequence>MALISKAQTVWQGTLQEGSGRVSLDTSGAGTFDLAWASRAESHQGKTNPEELIAAAHSACYSMALSNILAGNGTPPEEINTGADVTFDLEKGGIAGIHLVVVGKVPGLSSSEFEELAEKAKKECPVSKALKAVDITLSASLG</sequence>
<dbReference type="PANTHER" id="PTHR42830:SF1">
    <property type="entry name" value="OSMOTICALLY INDUCIBLE FAMILY PROTEIN"/>
    <property type="match status" value="1"/>
</dbReference>
<dbReference type="Gene3D" id="3.30.300.20">
    <property type="match status" value="1"/>
</dbReference>
<dbReference type="Pfam" id="PF02566">
    <property type="entry name" value="OsmC"/>
    <property type="match status" value="1"/>
</dbReference>
<dbReference type="PANTHER" id="PTHR42830">
    <property type="entry name" value="OSMOTICALLY INDUCIBLE FAMILY PROTEIN"/>
    <property type="match status" value="1"/>
</dbReference>
<evidence type="ECO:0000313" key="1">
    <source>
        <dbReference type="EMBL" id="GGA18075.1"/>
    </source>
</evidence>
<dbReference type="EMBL" id="BMFY01000008">
    <property type="protein sequence ID" value="GGA18075.1"/>
    <property type="molecule type" value="Genomic_DNA"/>
</dbReference>
<dbReference type="AlphaFoldDB" id="A0A8J2TYZ1"/>
<gene>
    <name evidence="1" type="ORF">GCM10011333_21530</name>
</gene>
<reference evidence="1" key="2">
    <citation type="submission" date="2020-09" db="EMBL/GenBank/DDBJ databases">
        <authorList>
            <person name="Sun Q."/>
            <person name="Zhou Y."/>
        </authorList>
    </citation>
    <scope>NUCLEOTIDE SEQUENCE</scope>
    <source>
        <strain evidence="1">CGMCC 1.12785</strain>
    </source>
</reference>